<dbReference type="Proteomes" id="UP000248311">
    <property type="component" value="Unassembled WGS sequence"/>
</dbReference>
<keyword evidence="4" id="KW-0408">Iron</keyword>
<dbReference type="PANTHER" id="PTHR30532">
    <property type="entry name" value="IRON III DICITRATE-BINDING PERIPLASMIC PROTEIN"/>
    <property type="match status" value="1"/>
</dbReference>
<comment type="caution">
    <text evidence="7">The sequence shown here is derived from an EMBL/GenBank/DDBJ whole genome shotgun (WGS) entry which is preliminary data.</text>
</comment>
<dbReference type="Gene3D" id="3.40.50.1980">
    <property type="entry name" value="Nitrogenase molybdenum iron protein domain"/>
    <property type="match status" value="2"/>
</dbReference>
<dbReference type="PROSITE" id="PS50983">
    <property type="entry name" value="FE_B12_PBP"/>
    <property type="match status" value="1"/>
</dbReference>
<dbReference type="GO" id="GO:1901678">
    <property type="term" value="P:iron coordination entity transport"/>
    <property type="evidence" value="ECO:0007669"/>
    <property type="project" value="UniProtKB-ARBA"/>
</dbReference>
<evidence type="ECO:0000256" key="5">
    <source>
        <dbReference type="ARBA" id="ARBA00022729"/>
    </source>
</evidence>
<dbReference type="InterPro" id="IPR051313">
    <property type="entry name" value="Bact_iron-sidero_bind"/>
</dbReference>
<dbReference type="Pfam" id="PF01497">
    <property type="entry name" value="Peripla_BP_2"/>
    <property type="match status" value="1"/>
</dbReference>
<sequence>MLLTRIFVGTAVSGVAIGAAGVSQAQDGRFPVTIKHAFGNTTIEAAPERIATVNWGNHEVPLALGVVPVGFVQSTWGDEDGDGLMPWVAEALEELGAEVPALFDEGDGIDFEAVAATEPDVILAMYSGISENDYTLLNEIAPTIAYPETAWTTSWREMIEMGAAAIGMTEEGEALIADIEQDIADAVAAHPELEGKTAMYITHVDTTDLSTISFYSGADPRVDFLQELGLTLPQAVIDAGEAGQYNGSVSAERIDLLNDVDIGITYAGQELVDTLEADPLTAQLPVVAKGGMVTLGGGTLGAAANPTPLGMQYTLDIFVDRLAEAASGAE</sequence>
<comment type="subcellular location">
    <subcellularLocation>
        <location evidence="1">Cell envelope</location>
    </subcellularLocation>
</comment>
<evidence type="ECO:0000256" key="2">
    <source>
        <dbReference type="ARBA" id="ARBA00008814"/>
    </source>
</evidence>
<dbReference type="GO" id="GO:0030288">
    <property type="term" value="C:outer membrane-bounded periplasmic space"/>
    <property type="evidence" value="ECO:0007669"/>
    <property type="project" value="TreeGrafter"/>
</dbReference>
<dbReference type="InterPro" id="IPR002491">
    <property type="entry name" value="ABC_transptr_periplasmic_BD"/>
</dbReference>
<evidence type="ECO:0000256" key="1">
    <source>
        <dbReference type="ARBA" id="ARBA00004196"/>
    </source>
</evidence>
<gene>
    <name evidence="7" type="ORF">DFP88_107108</name>
</gene>
<evidence type="ECO:0000259" key="6">
    <source>
        <dbReference type="PROSITE" id="PS50983"/>
    </source>
</evidence>
<dbReference type="CDD" id="cd01146">
    <property type="entry name" value="FhuD"/>
    <property type="match status" value="1"/>
</dbReference>
<keyword evidence="3" id="KW-0813">Transport</keyword>
<dbReference type="OrthoDB" id="1846031at2"/>
<reference evidence="7 8" key="1">
    <citation type="submission" date="2018-06" db="EMBL/GenBank/DDBJ databases">
        <title>Genomic Encyclopedia of Type Strains, Phase III (KMG-III): the genomes of soil and plant-associated and newly described type strains.</title>
        <authorList>
            <person name="Whitman W."/>
        </authorList>
    </citation>
    <scope>NUCLEOTIDE SEQUENCE [LARGE SCALE GENOMIC DNA]</scope>
    <source>
        <strain evidence="7 8">CECT 9025</strain>
    </source>
</reference>
<organism evidence="7 8">
    <name type="scientific">Pseudoroseicyclus aestuarii</name>
    <dbReference type="NCBI Taxonomy" id="1795041"/>
    <lineage>
        <taxon>Bacteria</taxon>
        <taxon>Pseudomonadati</taxon>
        <taxon>Pseudomonadota</taxon>
        <taxon>Alphaproteobacteria</taxon>
        <taxon>Rhodobacterales</taxon>
        <taxon>Paracoccaceae</taxon>
        <taxon>Pseudoroseicyclus</taxon>
    </lineage>
</organism>
<name>A0A318ST61_9RHOB</name>
<dbReference type="RefSeq" id="WP_110815534.1">
    <property type="nucleotide sequence ID" value="NZ_QJTE01000007.1"/>
</dbReference>
<keyword evidence="8" id="KW-1185">Reference proteome</keyword>
<feature type="domain" description="Fe/B12 periplasmic-binding" evidence="6">
    <location>
        <begin position="49"/>
        <end position="326"/>
    </location>
</feature>
<evidence type="ECO:0000256" key="4">
    <source>
        <dbReference type="ARBA" id="ARBA00022496"/>
    </source>
</evidence>
<keyword evidence="5" id="KW-0732">Signal</keyword>
<protein>
    <submittedName>
        <fullName evidence="7">Iron complex transport system substrate-binding protein</fullName>
    </submittedName>
</protein>
<accession>A0A318ST61</accession>
<evidence type="ECO:0000313" key="8">
    <source>
        <dbReference type="Proteomes" id="UP000248311"/>
    </source>
</evidence>
<proteinExistence type="inferred from homology"/>
<keyword evidence="4" id="KW-0406">Ion transport</keyword>
<dbReference type="SUPFAM" id="SSF53807">
    <property type="entry name" value="Helical backbone' metal receptor"/>
    <property type="match status" value="1"/>
</dbReference>
<dbReference type="AlphaFoldDB" id="A0A318ST61"/>
<evidence type="ECO:0000256" key="3">
    <source>
        <dbReference type="ARBA" id="ARBA00022448"/>
    </source>
</evidence>
<dbReference type="EMBL" id="QJTE01000007">
    <property type="protein sequence ID" value="PYE81317.1"/>
    <property type="molecule type" value="Genomic_DNA"/>
</dbReference>
<evidence type="ECO:0000313" key="7">
    <source>
        <dbReference type="EMBL" id="PYE81317.1"/>
    </source>
</evidence>
<comment type="similarity">
    <text evidence="2">Belongs to the bacterial solute-binding protein 8 family.</text>
</comment>
<dbReference type="PANTHER" id="PTHR30532:SF24">
    <property type="entry name" value="FERRIC ENTEROBACTIN-BINDING PERIPLASMIC PROTEIN FEPB"/>
    <property type="match status" value="1"/>
</dbReference>
<keyword evidence="4" id="KW-0410">Iron transport</keyword>